<evidence type="ECO:0000256" key="7">
    <source>
        <dbReference type="SAM" id="Phobius"/>
    </source>
</evidence>
<gene>
    <name evidence="8" type="ORF">Lmor_1200</name>
    <name evidence="9" type="ORF">NCTC12239_00179</name>
</gene>
<dbReference type="STRING" id="39962.Lmor_1200"/>
<feature type="region of interest" description="Disordered" evidence="6">
    <location>
        <begin position="82"/>
        <end position="153"/>
    </location>
</feature>
<dbReference type="InterPro" id="IPR005498">
    <property type="entry name" value="T4SS_VirB10/TraB/TrbI"/>
</dbReference>
<keyword evidence="4 7" id="KW-1133">Transmembrane helix</keyword>
<dbReference type="CDD" id="cd16429">
    <property type="entry name" value="VirB10"/>
    <property type="match status" value="1"/>
</dbReference>
<dbReference type="EMBL" id="LNYN01000019">
    <property type="protein sequence ID" value="KTD34667.1"/>
    <property type="molecule type" value="Genomic_DNA"/>
</dbReference>
<dbReference type="InterPro" id="IPR042217">
    <property type="entry name" value="T4SS_VirB10/TrbI"/>
</dbReference>
<evidence type="ECO:0000313" key="11">
    <source>
        <dbReference type="Proteomes" id="UP000254040"/>
    </source>
</evidence>
<dbReference type="Proteomes" id="UP000254040">
    <property type="component" value="Unassembled WGS sequence"/>
</dbReference>
<evidence type="ECO:0000256" key="2">
    <source>
        <dbReference type="ARBA" id="ARBA00010265"/>
    </source>
</evidence>
<dbReference type="EMBL" id="UGOG01000001">
    <property type="protein sequence ID" value="STX61273.1"/>
    <property type="molecule type" value="Genomic_DNA"/>
</dbReference>
<feature type="transmembrane region" description="Helical" evidence="7">
    <location>
        <begin position="30"/>
        <end position="48"/>
    </location>
</feature>
<reference evidence="8 10" key="1">
    <citation type="submission" date="2015-11" db="EMBL/GenBank/DDBJ databases">
        <title>Genomic analysis of 38 Legionella species identifies large and diverse effector repertoires.</title>
        <authorList>
            <person name="Burstein D."/>
            <person name="Amaro F."/>
            <person name="Zusman T."/>
            <person name="Lifshitz Z."/>
            <person name="Cohen O."/>
            <person name="Gilbert J.A."/>
            <person name="Pupko T."/>
            <person name="Shuman H.A."/>
            <person name="Segal G."/>
        </authorList>
    </citation>
    <scope>NUCLEOTIDE SEQUENCE [LARGE SCALE GENOMIC DNA]</scope>
    <source>
        <strain evidence="8 10">ATCC 43877</strain>
    </source>
</reference>
<dbReference type="Gene3D" id="2.40.128.260">
    <property type="entry name" value="Type IV secretion system, VirB10/TraB/TrbI"/>
    <property type="match status" value="1"/>
</dbReference>
<dbReference type="GO" id="GO:0016020">
    <property type="term" value="C:membrane"/>
    <property type="evidence" value="ECO:0007669"/>
    <property type="project" value="UniProtKB-SubCell"/>
</dbReference>
<keyword evidence="3 7" id="KW-0812">Transmembrane</keyword>
<proteinExistence type="inferred from homology"/>
<evidence type="ECO:0000256" key="3">
    <source>
        <dbReference type="ARBA" id="ARBA00022692"/>
    </source>
</evidence>
<evidence type="ECO:0000256" key="6">
    <source>
        <dbReference type="SAM" id="MobiDB-lite"/>
    </source>
</evidence>
<name>A0A378JRP7_9GAMM</name>
<sequence>MTSENQTPEGVGNRIKVAKKDSHMKWKDRILWIGMIALCAAIAVSGFLPKSHSSQTLEEREQQNSAYALNQNLELIASLKEQNKSQSGYQGGNPNYPPKLRSANQNSVSKETLARMNAPSTFFNTNGTESSTSTSKSTKEQNSTLTGHDANSQFLNQQSDITTVFAKRLPHPNWTVPAGEFIPANLETAINAELAGMVKAITTQNIYSLSGHRLLLPKGSSVIGQFNTAITQGQRRIFIVWNQIQLTDGVKVTLNSPGSDAIGRSGVAADYIDRHFFERFGSGALLSVLGAFSATGGVNGQDEYNSMSQYRMNVAGSFQQAANQTLQQDMQQNTTLQTNQGAEIKIFVAHDLDFYRVAGAH</sequence>
<evidence type="ECO:0000256" key="4">
    <source>
        <dbReference type="ARBA" id="ARBA00022989"/>
    </source>
</evidence>
<evidence type="ECO:0000256" key="5">
    <source>
        <dbReference type="ARBA" id="ARBA00023136"/>
    </source>
</evidence>
<feature type="compositionally biased region" description="Low complexity" evidence="6">
    <location>
        <begin position="120"/>
        <end position="144"/>
    </location>
</feature>
<dbReference type="Pfam" id="PF03743">
    <property type="entry name" value="TrbI"/>
    <property type="match status" value="1"/>
</dbReference>
<keyword evidence="10" id="KW-1185">Reference proteome</keyword>
<reference evidence="9 11" key="2">
    <citation type="submission" date="2018-06" db="EMBL/GenBank/DDBJ databases">
        <authorList>
            <consortium name="Pathogen Informatics"/>
            <person name="Doyle S."/>
        </authorList>
    </citation>
    <scope>NUCLEOTIDE SEQUENCE [LARGE SCALE GENOMIC DNA]</scope>
    <source>
        <strain evidence="9 11">NCTC12239</strain>
    </source>
</reference>
<evidence type="ECO:0000313" key="10">
    <source>
        <dbReference type="Proteomes" id="UP000054985"/>
    </source>
</evidence>
<comment type="similarity">
    <text evidence="2">Belongs to the TrbI/VirB10 family.</text>
</comment>
<dbReference type="Proteomes" id="UP000054985">
    <property type="component" value="Unassembled WGS sequence"/>
</dbReference>
<dbReference type="RefSeq" id="WP_028385419.1">
    <property type="nucleotide sequence ID" value="NZ_CAAAJG010000004.1"/>
</dbReference>
<protein>
    <submittedName>
        <fullName evidence="9">Protein LvhB10</fullName>
    </submittedName>
</protein>
<evidence type="ECO:0000256" key="1">
    <source>
        <dbReference type="ARBA" id="ARBA00004167"/>
    </source>
</evidence>
<dbReference type="OrthoDB" id="9766860at2"/>
<keyword evidence="5 7" id="KW-0472">Membrane</keyword>
<dbReference type="AlphaFoldDB" id="A0A378JRP7"/>
<accession>A0A378JRP7</accession>
<organism evidence="9 11">
    <name type="scientific">Legionella moravica</name>
    <dbReference type="NCBI Taxonomy" id="39962"/>
    <lineage>
        <taxon>Bacteria</taxon>
        <taxon>Pseudomonadati</taxon>
        <taxon>Pseudomonadota</taxon>
        <taxon>Gammaproteobacteria</taxon>
        <taxon>Legionellales</taxon>
        <taxon>Legionellaceae</taxon>
        <taxon>Legionella</taxon>
    </lineage>
</organism>
<evidence type="ECO:0000313" key="8">
    <source>
        <dbReference type="EMBL" id="KTD34667.1"/>
    </source>
</evidence>
<evidence type="ECO:0000313" key="9">
    <source>
        <dbReference type="EMBL" id="STX61273.1"/>
    </source>
</evidence>
<comment type="subcellular location">
    <subcellularLocation>
        <location evidence="1">Membrane</location>
        <topology evidence="1">Single-pass membrane protein</topology>
    </subcellularLocation>
</comment>